<proteinExistence type="predicted"/>
<gene>
    <name evidence="2" type="ORF">DFA_07301</name>
</gene>
<dbReference type="RefSeq" id="XP_004367164.1">
    <property type="nucleotide sequence ID" value="XM_004367107.1"/>
</dbReference>
<dbReference type="EMBL" id="GL883013">
    <property type="protein sequence ID" value="EGG20181.1"/>
    <property type="molecule type" value="Genomic_DNA"/>
</dbReference>
<feature type="transmembrane region" description="Helical" evidence="1">
    <location>
        <begin position="761"/>
        <end position="784"/>
    </location>
</feature>
<evidence type="ECO:0000313" key="3">
    <source>
        <dbReference type="Proteomes" id="UP000007797"/>
    </source>
</evidence>
<organism evidence="2 3">
    <name type="scientific">Cavenderia fasciculata</name>
    <name type="common">Slime mold</name>
    <name type="synonym">Dictyostelium fasciculatum</name>
    <dbReference type="NCBI Taxonomy" id="261658"/>
    <lineage>
        <taxon>Eukaryota</taxon>
        <taxon>Amoebozoa</taxon>
        <taxon>Evosea</taxon>
        <taxon>Eumycetozoa</taxon>
        <taxon>Dictyostelia</taxon>
        <taxon>Acytosteliales</taxon>
        <taxon>Cavenderiaceae</taxon>
        <taxon>Cavenderia</taxon>
    </lineage>
</organism>
<feature type="transmembrane region" description="Helical" evidence="1">
    <location>
        <begin position="12"/>
        <end position="32"/>
    </location>
</feature>
<evidence type="ECO:0000313" key="2">
    <source>
        <dbReference type="EMBL" id="EGG20181.1"/>
    </source>
</evidence>
<dbReference type="GeneID" id="14872388"/>
<sequence length="810" mass="88454">MNSKSSNSRSSSSTTLLSIVLLYIILFSSFIFENRVLSEDCFYQGGATSRFSDISSWTCNVLWGTAKIKKTGVTVETNGTLAITPFLEIGNLDGSVNSTFLINSEGLQASSALVYYPSTMKIQNNYALTSSDIGFSRSFTGEFRIINSLFQLSSYYNISTPTCLTQFDDSVGIAGPFIINTGASFVVDNSTIKFRSGVNRIFTVGKQSNYKITNSKLNLPINITVDTANSFQVSNSEYYPGTLNAINSNLTFLDSQRIQFNNLTLSQSKLNIINTVSCFQQEYPDDLENGTFPFIPINGISVTSFSELSTAYIGLFNILPNSIFNIQNSTFIFSRASLSSNSSNINIKDSKLPFDNVEIKLSSSNMTFVNSVFSLVLSSINIQKSPLSFLNSTITINDKSSITSDSVLSVDGGSFTSEGALSFDTLVLTNSVNVIGSLEFNDITLTSSFLEMNSRFSSNGGVIKVIQSKLVDSNALNGELINNVTLSLSVSTLQVGTEPALYTDSVKLEMFNSTIHIPFNSSLQLANTNIVIKDVVNITTSRIVNEGSLAVNQGNYPKNLYIHNNGYLEFETDFEGQIRQAGNNDSAIRLNFNCSIKSEPRLNLFAGSIGGDGTIKSDLYIGSNSTLGANTTSRLVFEKTVQLENDSTLIIVIDSKFNFTHFNFTSVVSIPASHLLIKINREMFNENGTFTVMTFNTTDPSYAIFSIDHNHTNILIYDGNNHGAEEFAPPAECNVVPVAKEDRVYISFDQCNLNEKKLSGGAIAGIAVGCAVFVGCVGGTGYYLKKRRSQIAKENYKLRFGSQQVAESKV</sequence>
<name>F4PW17_CACFS</name>
<keyword evidence="1" id="KW-1133">Transmembrane helix</keyword>
<reference evidence="3" key="1">
    <citation type="journal article" date="2011" name="Genome Res.">
        <title>Phylogeny-wide analysis of social amoeba genomes highlights ancient origins for complex intercellular communication.</title>
        <authorList>
            <person name="Heidel A.J."/>
            <person name="Lawal H.M."/>
            <person name="Felder M."/>
            <person name="Schilde C."/>
            <person name="Helps N.R."/>
            <person name="Tunggal B."/>
            <person name="Rivero F."/>
            <person name="John U."/>
            <person name="Schleicher M."/>
            <person name="Eichinger L."/>
            <person name="Platzer M."/>
            <person name="Noegel A.A."/>
            <person name="Schaap P."/>
            <person name="Gloeckner G."/>
        </authorList>
    </citation>
    <scope>NUCLEOTIDE SEQUENCE [LARGE SCALE GENOMIC DNA]</scope>
    <source>
        <strain evidence="3">SH3</strain>
    </source>
</reference>
<protein>
    <recommendedName>
        <fullName evidence="4">Transmembrane protein</fullName>
    </recommendedName>
</protein>
<dbReference type="AlphaFoldDB" id="F4PW17"/>
<keyword evidence="3" id="KW-1185">Reference proteome</keyword>
<dbReference type="KEGG" id="dfa:DFA_07301"/>
<keyword evidence="1" id="KW-0812">Transmembrane</keyword>
<dbReference type="Proteomes" id="UP000007797">
    <property type="component" value="Unassembled WGS sequence"/>
</dbReference>
<keyword evidence="1" id="KW-0472">Membrane</keyword>
<accession>F4PW17</accession>
<evidence type="ECO:0008006" key="4">
    <source>
        <dbReference type="Google" id="ProtNLM"/>
    </source>
</evidence>
<evidence type="ECO:0000256" key="1">
    <source>
        <dbReference type="SAM" id="Phobius"/>
    </source>
</evidence>